<organism evidence="10 11">
    <name type="scientific">Aspergillus felis</name>
    <dbReference type="NCBI Taxonomy" id="1287682"/>
    <lineage>
        <taxon>Eukaryota</taxon>
        <taxon>Fungi</taxon>
        <taxon>Dikarya</taxon>
        <taxon>Ascomycota</taxon>
        <taxon>Pezizomycotina</taxon>
        <taxon>Eurotiomycetes</taxon>
        <taxon>Eurotiomycetidae</taxon>
        <taxon>Eurotiales</taxon>
        <taxon>Aspergillaceae</taxon>
        <taxon>Aspergillus</taxon>
        <taxon>Aspergillus subgen. Fumigati</taxon>
    </lineage>
</organism>
<evidence type="ECO:0000256" key="8">
    <source>
        <dbReference type="PIRSR" id="PIRSR602401-1"/>
    </source>
</evidence>
<evidence type="ECO:0000256" key="5">
    <source>
        <dbReference type="ARBA" id="ARBA00023002"/>
    </source>
</evidence>
<feature type="binding site" description="axial binding residue" evidence="8">
    <location>
        <position position="427"/>
    </location>
    <ligand>
        <name>heme</name>
        <dbReference type="ChEBI" id="CHEBI:30413"/>
    </ligand>
    <ligandPart>
        <name>Fe</name>
        <dbReference type="ChEBI" id="CHEBI:18248"/>
    </ligandPart>
</feature>
<name>A0A8H6QED9_9EURO</name>
<dbReference type="GO" id="GO:0004497">
    <property type="term" value="F:monooxygenase activity"/>
    <property type="evidence" value="ECO:0007669"/>
    <property type="project" value="UniProtKB-KW"/>
</dbReference>
<dbReference type="GO" id="GO:0009403">
    <property type="term" value="P:toxin biosynthetic process"/>
    <property type="evidence" value="ECO:0007669"/>
    <property type="project" value="UniProtKB-ARBA"/>
</dbReference>
<dbReference type="InterPro" id="IPR001128">
    <property type="entry name" value="Cyt_P450"/>
</dbReference>
<comment type="cofactor">
    <cofactor evidence="1 8">
        <name>heme</name>
        <dbReference type="ChEBI" id="CHEBI:30413"/>
    </cofactor>
</comment>
<evidence type="ECO:0000256" key="3">
    <source>
        <dbReference type="ARBA" id="ARBA00022617"/>
    </source>
</evidence>
<evidence type="ECO:0000313" key="11">
    <source>
        <dbReference type="Proteomes" id="UP000654922"/>
    </source>
</evidence>
<evidence type="ECO:0000256" key="7">
    <source>
        <dbReference type="ARBA" id="ARBA00023033"/>
    </source>
</evidence>
<reference evidence="10" key="1">
    <citation type="submission" date="2020-06" db="EMBL/GenBank/DDBJ databases">
        <title>Draft genome sequences of strains closely related to Aspergillus parafelis and Aspergillus hiratsukae.</title>
        <authorList>
            <person name="Dos Santos R.A.C."/>
            <person name="Rivero-Menendez O."/>
            <person name="Steenwyk J.L."/>
            <person name="Mead M.E."/>
            <person name="Goldman G.H."/>
            <person name="Alastruey-Izquierdo A."/>
            <person name="Rokas A."/>
        </authorList>
    </citation>
    <scope>NUCLEOTIDE SEQUENCE</scope>
    <source>
        <strain evidence="10">CNM-CM5623</strain>
    </source>
</reference>
<dbReference type="PANTHER" id="PTHR24305:SF230">
    <property type="entry name" value="P450, PUTATIVE (EUROFUNG)-RELATED"/>
    <property type="match status" value="1"/>
</dbReference>
<comment type="similarity">
    <text evidence="2 9">Belongs to the cytochrome P450 family.</text>
</comment>
<evidence type="ECO:0000256" key="4">
    <source>
        <dbReference type="ARBA" id="ARBA00022723"/>
    </source>
</evidence>
<protein>
    <recommendedName>
        <fullName evidence="12">Cytochrome P450 monooxygenase</fullName>
    </recommendedName>
</protein>
<dbReference type="Proteomes" id="UP000654922">
    <property type="component" value="Unassembled WGS sequence"/>
</dbReference>
<keyword evidence="5 9" id="KW-0560">Oxidoreductase</keyword>
<proteinExistence type="inferred from homology"/>
<dbReference type="Gene3D" id="1.10.630.10">
    <property type="entry name" value="Cytochrome P450"/>
    <property type="match status" value="1"/>
</dbReference>
<keyword evidence="7 9" id="KW-0503">Monooxygenase</keyword>
<dbReference type="EMBL" id="JACBAE010001194">
    <property type="protein sequence ID" value="KAF7171054.1"/>
    <property type="molecule type" value="Genomic_DNA"/>
</dbReference>
<keyword evidence="4 8" id="KW-0479">Metal-binding</keyword>
<dbReference type="InterPro" id="IPR017972">
    <property type="entry name" value="Cyt_P450_CS"/>
</dbReference>
<accession>A0A8H6QED9</accession>
<dbReference type="AlphaFoldDB" id="A0A8H6QED9"/>
<evidence type="ECO:0000256" key="2">
    <source>
        <dbReference type="ARBA" id="ARBA00010617"/>
    </source>
</evidence>
<dbReference type="InterPro" id="IPR036396">
    <property type="entry name" value="Cyt_P450_sf"/>
</dbReference>
<gene>
    <name evidence="10" type="ORF">CNMCM5623_003521</name>
</gene>
<evidence type="ECO:0000256" key="1">
    <source>
        <dbReference type="ARBA" id="ARBA00001971"/>
    </source>
</evidence>
<dbReference type="GO" id="GO:0005506">
    <property type="term" value="F:iron ion binding"/>
    <property type="evidence" value="ECO:0007669"/>
    <property type="project" value="InterPro"/>
</dbReference>
<keyword evidence="6 8" id="KW-0408">Iron</keyword>
<dbReference type="GO" id="GO:0044283">
    <property type="term" value="P:small molecule biosynthetic process"/>
    <property type="evidence" value="ECO:0007669"/>
    <property type="project" value="UniProtKB-ARBA"/>
</dbReference>
<dbReference type="PROSITE" id="PS00086">
    <property type="entry name" value="CYTOCHROME_P450"/>
    <property type="match status" value="1"/>
</dbReference>
<evidence type="ECO:0000313" key="10">
    <source>
        <dbReference type="EMBL" id="KAF7171054.1"/>
    </source>
</evidence>
<dbReference type="Pfam" id="PF00067">
    <property type="entry name" value="p450"/>
    <property type="match status" value="1"/>
</dbReference>
<keyword evidence="3 8" id="KW-0349">Heme</keyword>
<dbReference type="PRINTS" id="PR00463">
    <property type="entry name" value="EP450I"/>
</dbReference>
<dbReference type="InterPro" id="IPR002401">
    <property type="entry name" value="Cyt_P450_E_grp-I"/>
</dbReference>
<dbReference type="OrthoDB" id="1470350at2759"/>
<dbReference type="FunFam" id="1.10.630.10:FF:000047">
    <property type="entry name" value="Cytochrome P450 monooxygenase"/>
    <property type="match status" value="1"/>
</dbReference>
<sequence length="486" mass="56093">MGLSSDTGQVACYVITHAVYNVFFHPLSRFPGPLFHRASRLAYVYRYIRGTFTFDVLEMHQRYGDIVRVAPDELSFAHPDAWSDIHKKAGEKMDKAEWFYRPIQRSPLQIINESHERHSRLRRHLATGFSEKSIRDQEPIIRGHIDLLLQRLRENSNDGQPVVISDWYNYTTFDIIGELAFGEPFGCLRESNYDEWIKSIFDFSRLGTVLQALGFVPWVKRIALDMFPMDVKVLFRRQKQRAEAKMRRRMAVTDNRVDLMEALLKKKEELNLSTDELIANAQILILAGSETTASLLSGVTYFLLQNSAAYQQLVNEVRSTFSSEKEINMSSVNQLPYMLACLNEALRMYPPSAGGLPRVTPKGGAQILGQYIPEQTYVAIPQWALYHLEEYFTEPNAFYPERFLGDSKFANDRRDALQPFSVGPRSCLGRNLAYAEMRLILALSIFNFDMKIDPDSRDWIQQKNSFLWEKAPLKVYLTPVARKSEQ</sequence>
<dbReference type="PRINTS" id="PR00385">
    <property type="entry name" value="P450"/>
</dbReference>
<dbReference type="GO" id="GO:0020037">
    <property type="term" value="F:heme binding"/>
    <property type="evidence" value="ECO:0007669"/>
    <property type="project" value="InterPro"/>
</dbReference>
<comment type="caution">
    <text evidence="10">The sequence shown here is derived from an EMBL/GenBank/DDBJ whole genome shotgun (WGS) entry which is preliminary data.</text>
</comment>
<dbReference type="CDD" id="cd11058">
    <property type="entry name" value="CYP60B-like"/>
    <property type="match status" value="1"/>
</dbReference>
<evidence type="ECO:0008006" key="12">
    <source>
        <dbReference type="Google" id="ProtNLM"/>
    </source>
</evidence>
<dbReference type="SUPFAM" id="SSF48264">
    <property type="entry name" value="Cytochrome P450"/>
    <property type="match status" value="1"/>
</dbReference>
<evidence type="ECO:0000256" key="6">
    <source>
        <dbReference type="ARBA" id="ARBA00023004"/>
    </source>
</evidence>
<dbReference type="PANTHER" id="PTHR24305">
    <property type="entry name" value="CYTOCHROME P450"/>
    <property type="match status" value="1"/>
</dbReference>
<evidence type="ECO:0000256" key="9">
    <source>
        <dbReference type="RuleBase" id="RU000461"/>
    </source>
</evidence>
<dbReference type="InterPro" id="IPR050121">
    <property type="entry name" value="Cytochrome_P450_monoxygenase"/>
</dbReference>
<dbReference type="GO" id="GO:0016705">
    <property type="term" value="F:oxidoreductase activity, acting on paired donors, with incorporation or reduction of molecular oxygen"/>
    <property type="evidence" value="ECO:0007669"/>
    <property type="project" value="InterPro"/>
</dbReference>